<proteinExistence type="predicted"/>
<accession>F0X026</accession>
<sequence length="57" mass="6191">MKNKARSSCSLSQGGCSMLRKIDPEAVLKRCGIDACGYETDSAYGVIDIRRPLILAE</sequence>
<reference evidence="1" key="1">
    <citation type="journal article" date="2011" name="PLoS Biol.">
        <title>Gene gain and loss during evolution of obligate parasitism in the white rust pathogen of Arabidopsis thaliana.</title>
        <authorList>
            <person name="Kemen E."/>
            <person name="Gardiner A."/>
            <person name="Schultz-Larsen T."/>
            <person name="Kemen A.C."/>
            <person name="Balmuth A.L."/>
            <person name="Robert-Seilaniantz A."/>
            <person name="Bailey K."/>
            <person name="Holub E."/>
            <person name="Studholme D.J."/>
            <person name="Maclean D."/>
            <person name="Jones J.D."/>
        </authorList>
    </citation>
    <scope>NUCLEOTIDE SEQUENCE</scope>
</reference>
<gene>
    <name evidence="1" type="primary">AlNc14C456G11765</name>
    <name evidence="1" type="ORF">ALNC14_132520</name>
</gene>
<evidence type="ECO:0000313" key="1">
    <source>
        <dbReference type="EMBL" id="CCA27108.1"/>
    </source>
</evidence>
<dbReference type="AlphaFoldDB" id="F0X026"/>
<protein>
    <submittedName>
        <fullName evidence="1">AlNc14C456G11765 protein</fullName>
    </submittedName>
</protein>
<reference evidence="1" key="2">
    <citation type="submission" date="2011-02" db="EMBL/GenBank/DDBJ databases">
        <authorList>
            <person name="MacLean D."/>
        </authorList>
    </citation>
    <scope>NUCLEOTIDE SEQUENCE</scope>
</reference>
<dbReference type="EMBL" id="FR824499">
    <property type="protein sequence ID" value="CCA27108.1"/>
    <property type="molecule type" value="Genomic_DNA"/>
</dbReference>
<dbReference type="HOGENOM" id="CLU_3000400_0_0_1"/>
<name>F0X026_9STRA</name>
<organism evidence="1">
    <name type="scientific">Albugo laibachii Nc14</name>
    <dbReference type="NCBI Taxonomy" id="890382"/>
    <lineage>
        <taxon>Eukaryota</taxon>
        <taxon>Sar</taxon>
        <taxon>Stramenopiles</taxon>
        <taxon>Oomycota</taxon>
        <taxon>Peronosporomycetes</taxon>
        <taxon>Albuginales</taxon>
        <taxon>Albuginaceae</taxon>
        <taxon>Albugo</taxon>
    </lineage>
</organism>